<dbReference type="EMBL" id="CAJVPM010024035">
    <property type="protein sequence ID" value="CAG8652007.1"/>
    <property type="molecule type" value="Genomic_DNA"/>
</dbReference>
<protein>
    <submittedName>
        <fullName evidence="1">5407_t:CDS:1</fullName>
    </submittedName>
</protein>
<evidence type="ECO:0000313" key="2">
    <source>
        <dbReference type="Proteomes" id="UP000789860"/>
    </source>
</evidence>
<accession>A0ACA9NE78</accession>
<keyword evidence="2" id="KW-1185">Reference proteome</keyword>
<evidence type="ECO:0000313" key="1">
    <source>
        <dbReference type="EMBL" id="CAG8652007.1"/>
    </source>
</evidence>
<dbReference type="Proteomes" id="UP000789860">
    <property type="component" value="Unassembled WGS sequence"/>
</dbReference>
<proteinExistence type="predicted"/>
<organism evidence="1 2">
    <name type="scientific">Scutellospora calospora</name>
    <dbReference type="NCBI Taxonomy" id="85575"/>
    <lineage>
        <taxon>Eukaryota</taxon>
        <taxon>Fungi</taxon>
        <taxon>Fungi incertae sedis</taxon>
        <taxon>Mucoromycota</taxon>
        <taxon>Glomeromycotina</taxon>
        <taxon>Glomeromycetes</taxon>
        <taxon>Diversisporales</taxon>
        <taxon>Gigasporaceae</taxon>
        <taxon>Scutellospora</taxon>
    </lineage>
</organism>
<gene>
    <name evidence="1" type="ORF">SCALOS_LOCUS8697</name>
</gene>
<feature type="non-terminal residue" evidence="1">
    <location>
        <position position="188"/>
    </location>
</feature>
<reference evidence="1" key="1">
    <citation type="submission" date="2021-06" db="EMBL/GenBank/DDBJ databases">
        <authorList>
            <person name="Kallberg Y."/>
            <person name="Tangrot J."/>
            <person name="Rosling A."/>
        </authorList>
    </citation>
    <scope>NUCLEOTIDE SEQUENCE</scope>
    <source>
        <strain evidence="1">AU212A</strain>
    </source>
</reference>
<sequence>MYQIRRTSNKANMPKEVAGEKINHGPTIVIHGGAGVIDRKSFPENKQKEYLDALKESLLAGYEILRKGGNCPFFNAGKGSVFTISGKNELEASIMLGIDSHTAGACTLLKTVKNPIILAKTLLQDPENPHVFLGGIEAEKYAKSKGLEMVDPGYFWTQQRWKQHLDGLEKKTENPKMLNDLDGGTNYP</sequence>
<name>A0ACA9NE78_9GLOM</name>
<comment type="caution">
    <text evidence="1">The sequence shown here is derived from an EMBL/GenBank/DDBJ whole genome shotgun (WGS) entry which is preliminary data.</text>
</comment>